<dbReference type="InterPro" id="IPR055557">
    <property type="entry name" value="DUF7133"/>
</dbReference>
<evidence type="ECO:0000313" key="3">
    <source>
        <dbReference type="Proteomes" id="UP000249016"/>
    </source>
</evidence>
<proteinExistence type="predicted"/>
<name>A0A327NSR5_9BACT</name>
<dbReference type="AlphaFoldDB" id="A0A327NSR5"/>
<evidence type="ECO:0000259" key="1">
    <source>
        <dbReference type="Pfam" id="PF23500"/>
    </source>
</evidence>
<gene>
    <name evidence="2" type="ORF">HMF3257_32040</name>
</gene>
<evidence type="ECO:0000313" key="2">
    <source>
        <dbReference type="EMBL" id="RAI77623.1"/>
    </source>
</evidence>
<dbReference type="EMBL" id="QLII01000001">
    <property type="protein sequence ID" value="RAI77623.1"/>
    <property type="molecule type" value="Genomic_DNA"/>
</dbReference>
<dbReference type="RefSeq" id="WP_111348464.1">
    <property type="nucleotide sequence ID" value="NZ_QLII01000001.1"/>
</dbReference>
<dbReference type="Proteomes" id="UP000249016">
    <property type="component" value="Unassembled WGS sequence"/>
</dbReference>
<accession>A0A327NSR5</accession>
<protein>
    <recommendedName>
        <fullName evidence="1">DUF7133 domain-containing protein</fullName>
    </recommendedName>
</protein>
<keyword evidence="3" id="KW-1185">Reference proteome</keyword>
<dbReference type="Pfam" id="PF23500">
    <property type="entry name" value="DUF7133"/>
    <property type="match status" value="1"/>
</dbReference>
<feature type="domain" description="DUF7133" evidence="1">
    <location>
        <begin position="31"/>
        <end position="86"/>
    </location>
</feature>
<organism evidence="2 3">
    <name type="scientific">Spirosoma telluris</name>
    <dbReference type="NCBI Taxonomy" id="2183553"/>
    <lineage>
        <taxon>Bacteria</taxon>
        <taxon>Pseudomonadati</taxon>
        <taxon>Bacteroidota</taxon>
        <taxon>Cytophagia</taxon>
        <taxon>Cytophagales</taxon>
        <taxon>Cytophagaceae</taxon>
        <taxon>Spirosoma</taxon>
    </lineage>
</organism>
<sequence>MLSIYKRFGIASISLITGLCLSCAHYKDPLSPEEALKSFELNDDRLGVEIVATEPQVLDPVDMAFDENGAMFVVEMPDYPSKPEDGSLGGPFGC</sequence>
<reference evidence="2 3" key="1">
    <citation type="submission" date="2018-06" db="EMBL/GenBank/DDBJ databases">
        <title>Spirosoma sp. HMF3257 Genome sequencing and assembly.</title>
        <authorList>
            <person name="Kang H."/>
            <person name="Cha I."/>
            <person name="Kim H."/>
            <person name="Kang J."/>
            <person name="Joh K."/>
        </authorList>
    </citation>
    <scope>NUCLEOTIDE SEQUENCE [LARGE SCALE GENOMIC DNA]</scope>
    <source>
        <strain evidence="2 3">HMF3257</strain>
    </source>
</reference>
<comment type="caution">
    <text evidence="2">The sequence shown here is derived from an EMBL/GenBank/DDBJ whole genome shotgun (WGS) entry which is preliminary data.</text>
</comment>